<feature type="domain" description="YutG/PgpA" evidence="2">
    <location>
        <begin position="15"/>
        <end position="151"/>
    </location>
</feature>
<dbReference type="GO" id="GO:0008962">
    <property type="term" value="F:phosphatidylglycerophosphatase activity"/>
    <property type="evidence" value="ECO:0007669"/>
    <property type="project" value="InterPro"/>
</dbReference>
<dbReference type="KEGG" id="dcb:C3Y92_14080"/>
<sequence length="157" mass="16923">MFAINDRLALLVSGLGPLGRMPYAQGTWGSAAAVLIAPLVFFPLPIWARIVLLVAVFFVGAKAAGRTEKILGRKDPGHVVIDELVGQWLTLLPFAAPGPFELIAGFFLFRAFDILKPPPVRASEHWLPGGYGVMIDDVLAGVYACLCLVILVWLRGA</sequence>
<dbReference type="CDD" id="cd06971">
    <property type="entry name" value="PgpA"/>
    <property type="match status" value="1"/>
</dbReference>
<dbReference type="GO" id="GO:0006655">
    <property type="term" value="P:phosphatidylglycerol biosynthetic process"/>
    <property type="evidence" value="ECO:0007669"/>
    <property type="project" value="UniProtKB-UniPathway"/>
</dbReference>
<dbReference type="EMBL" id="CP026538">
    <property type="protein sequence ID" value="QAZ68288.1"/>
    <property type="molecule type" value="Genomic_DNA"/>
</dbReference>
<protein>
    <submittedName>
        <fullName evidence="3">Phosphatidylglycerophosphatase A</fullName>
    </submittedName>
</protein>
<dbReference type="Pfam" id="PF04608">
    <property type="entry name" value="PgpA"/>
    <property type="match status" value="1"/>
</dbReference>
<dbReference type="PIRSF" id="PIRSF006162">
    <property type="entry name" value="PgpA"/>
    <property type="match status" value="1"/>
</dbReference>
<feature type="transmembrane region" description="Helical" evidence="1">
    <location>
        <begin position="46"/>
        <end position="64"/>
    </location>
</feature>
<feature type="transmembrane region" description="Helical" evidence="1">
    <location>
        <begin position="129"/>
        <end position="154"/>
    </location>
</feature>
<name>A0A4P6HSE5_9BACT</name>
<dbReference type="InterPro" id="IPR036681">
    <property type="entry name" value="PgpA-like_sf"/>
</dbReference>
<keyword evidence="4" id="KW-1185">Reference proteome</keyword>
<dbReference type="InterPro" id="IPR007686">
    <property type="entry name" value="YutG/PgpA"/>
</dbReference>
<proteinExistence type="predicted"/>
<evidence type="ECO:0000313" key="4">
    <source>
        <dbReference type="Proteomes" id="UP000293296"/>
    </source>
</evidence>
<dbReference type="InterPro" id="IPR026037">
    <property type="entry name" value="PgpA"/>
</dbReference>
<dbReference type="OrthoDB" id="9804091at2"/>
<dbReference type="PANTHER" id="PTHR36305">
    <property type="entry name" value="PHOSPHATIDYLGLYCEROPHOSPHATASE A"/>
    <property type="match status" value="1"/>
</dbReference>
<evidence type="ECO:0000256" key="1">
    <source>
        <dbReference type="SAM" id="Phobius"/>
    </source>
</evidence>
<reference evidence="3 4" key="1">
    <citation type="submission" date="2018-02" db="EMBL/GenBank/DDBJ databases">
        <title>Genome sequence of Desulfovibrio carbinolicus DSM 3852.</title>
        <authorList>
            <person name="Wilbanks E."/>
            <person name="Skennerton C.T."/>
            <person name="Orphan V.J."/>
        </authorList>
    </citation>
    <scope>NUCLEOTIDE SEQUENCE [LARGE SCALE GENOMIC DNA]</scope>
    <source>
        <strain evidence="3 4">DSM 3852</strain>
    </source>
</reference>
<evidence type="ECO:0000259" key="2">
    <source>
        <dbReference type="Pfam" id="PF04608"/>
    </source>
</evidence>
<dbReference type="AlphaFoldDB" id="A0A4P6HSE5"/>
<keyword evidence="1" id="KW-0812">Transmembrane</keyword>
<organism evidence="3 4">
    <name type="scientific">Solidesulfovibrio carbinolicus</name>
    <dbReference type="NCBI Taxonomy" id="296842"/>
    <lineage>
        <taxon>Bacteria</taxon>
        <taxon>Pseudomonadati</taxon>
        <taxon>Thermodesulfobacteriota</taxon>
        <taxon>Desulfovibrionia</taxon>
        <taxon>Desulfovibrionales</taxon>
        <taxon>Desulfovibrionaceae</taxon>
        <taxon>Solidesulfovibrio</taxon>
    </lineage>
</organism>
<dbReference type="Proteomes" id="UP000293296">
    <property type="component" value="Chromosome"/>
</dbReference>
<gene>
    <name evidence="3" type="ORF">C3Y92_14080</name>
</gene>
<accession>A0A4P6HSE5</accession>
<dbReference type="RefSeq" id="WP_129353641.1">
    <property type="nucleotide sequence ID" value="NZ_CP026538.1"/>
</dbReference>
<dbReference type="UniPathway" id="UPA00084">
    <property type="reaction ID" value="UER00504"/>
</dbReference>
<keyword evidence="1" id="KW-0472">Membrane</keyword>
<feature type="transmembrane region" description="Helical" evidence="1">
    <location>
        <begin position="85"/>
        <end position="109"/>
    </location>
</feature>
<keyword evidence="1" id="KW-1133">Transmembrane helix</keyword>
<dbReference type="SUPFAM" id="SSF101307">
    <property type="entry name" value="YutG-like"/>
    <property type="match status" value="1"/>
</dbReference>
<dbReference type="PANTHER" id="PTHR36305:SF1">
    <property type="entry name" value="PHOSPHATIDYLGLYCEROPHOSPHATASE A"/>
    <property type="match status" value="1"/>
</dbReference>
<evidence type="ECO:0000313" key="3">
    <source>
        <dbReference type="EMBL" id="QAZ68288.1"/>
    </source>
</evidence>